<keyword evidence="2" id="KW-1185">Reference proteome</keyword>
<dbReference type="OrthoDB" id="5471061at2"/>
<evidence type="ECO:0000313" key="2">
    <source>
        <dbReference type="Proteomes" id="UP000317839"/>
    </source>
</evidence>
<dbReference type="InterPro" id="IPR038706">
    <property type="entry name" value="Type_VI_SciN-like_sf"/>
</dbReference>
<proteinExistence type="predicted"/>
<comment type="caution">
    <text evidence="1">The sequence shown here is derived from an EMBL/GenBank/DDBJ whole genome shotgun (WGS) entry which is preliminary data.</text>
</comment>
<accession>A0A545TGU5</accession>
<name>A0A545TGU5_9GAMM</name>
<dbReference type="AlphaFoldDB" id="A0A545TGU5"/>
<reference evidence="1 2" key="1">
    <citation type="submission" date="2019-06" db="EMBL/GenBank/DDBJ databases">
        <title>Draft genome of Aliikangiella marina GYP-15.</title>
        <authorList>
            <person name="Wang G."/>
        </authorList>
    </citation>
    <scope>NUCLEOTIDE SEQUENCE [LARGE SCALE GENOMIC DNA]</scope>
    <source>
        <strain evidence="1 2">GYP-15</strain>
    </source>
</reference>
<dbReference type="Proteomes" id="UP000317839">
    <property type="component" value="Unassembled WGS sequence"/>
</dbReference>
<gene>
    <name evidence="1" type="primary">tssJ</name>
    <name evidence="1" type="ORF">FLL45_00160</name>
</gene>
<keyword evidence="1" id="KW-0449">Lipoprotein</keyword>
<protein>
    <submittedName>
        <fullName evidence="1">Type VI secretion system lipoprotein TssJ</fullName>
    </submittedName>
</protein>
<evidence type="ECO:0000313" key="1">
    <source>
        <dbReference type="EMBL" id="TQV76416.1"/>
    </source>
</evidence>
<dbReference type="EMBL" id="VIKR01000001">
    <property type="protein sequence ID" value="TQV76416.1"/>
    <property type="molecule type" value="Genomic_DNA"/>
</dbReference>
<dbReference type="Gene3D" id="2.60.40.4150">
    <property type="entry name" value="Type VI secretion system, lipoprotein SciN"/>
    <property type="match status" value="1"/>
</dbReference>
<dbReference type="PANTHER" id="PTHR37625">
    <property type="entry name" value="OUTER MEMBRANE LIPOPROTEIN-RELATED"/>
    <property type="match status" value="1"/>
</dbReference>
<dbReference type="NCBIfam" id="TIGR03352">
    <property type="entry name" value="VI_chp_3"/>
    <property type="match status" value="1"/>
</dbReference>
<dbReference type="InterPro" id="IPR017734">
    <property type="entry name" value="T6SS_SciN"/>
</dbReference>
<dbReference type="RefSeq" id="WP_142887777.1">
    <property type="nucleotide sequence ID" value="NZ_VIKR01000001.1"/>
</dbReference>
<organism evidence="1 2">
    <name type="scientific">Aliikangiella marina</name>
    <dbReference type="NCBI Taxonomy" id="1712262"/>
    <lineage>
        <taxon>Bacteria</taxon>
        <taxon>Pseudomonadati</taxon>
        <taxon>Pseudomonadota</taxon>
        <taxon>Gammaproteobacteria</taxon>
        <taxon>Oceanospirillales</taxon>
        <taxon>Pleioneaceae</taxon>
        <taxon>Aliikangiella</taxon>
    </lineage>
</organism>
<dbReference type="PANTHER" id="PTHR37625:SF4">
    <property type="entry name" value="OUTER MEMBRANE LIPOPROTEIN"/>
    <property type="match status" value="1"/>
</dbReference>
<sequence>MITLNNKIVSLVVILSVSIMLSGCQTVGKTLNLDTDVLLTFDVQADVNPDDTKTPSPLFVRFYELKSNSVFEKAEFIDLYERDKEVLGPDLIAKQELKRLTPGEKREQTFVLNPETQYIGLFAEFYDYADSKYRLVVPVKVNNIFEDEVLISISGNTISLKE</sequence>
<dbReference type="PROSITE" id="PS51257">
    <property type="entry name" value="PROKAR_LIPOPROTEIN"/>
    <property type="match status" value="1"/>
</dbReference>
<dbReference type="Pfam" id="PF12790">
    <property type="entry name" value="T6SS-SciN"/>
    <property type="match status" value="1"/>
</dbReference>